<dbReference type="Pfam" id="PF12706">
    <property type="entry name" value="Lactamase_B_2"/>
    <property type="match status" value="1"/>
</dbReference>
<reference evidence="2" key="1">
    <citation type="submission" date="2020-10" db="EMBL/GenBank/DDBJ databases">
        <authorList>
            <person name="Gilroy R."/>
        </authorList>
    </citation>
    <scope>NUCLEOTIDE SEQUENCE</scope>
    <source>
        <strain evidence="2">ChiGjej1B1-19959</strain>
    </source>
</reference>
<dbReference type="PANTHER" id="PTHR47619">
    <property type="entry name" value="METALLO-HYDROLASE YYCJ-RELATED"/>
    <property type="match status" value="1"/>
</dbReference>
<evidence type="ECO:0000313" key="2">
    <source>
        <dbReference type="EMBL" id="HIU36089.1"/>
    </source>
</evidence>
<feature type="domain" description="Metallo-beta-lactamase" evidence="1">
    <location>
        <begin position="12"/>
        <end position="193"/>
    </location>
</feature>
<sequence length="267" mass="28417">MTSFCPLFSSSKGNAVYIGAEGGGVLVDAGRSCRQLEAALHNIGVAPDSLRAVLITHEHSDHVQGLRVFASRYHTPVYATAGTLEALDSQRLLDGQFDAYALGPDGVDCGALFATAFRTPHDARESCGYVFTDEDGARIAVATDLGELTDTVRAALTGCETVLLESNHDVAMLQNNPQYPYPLKQRILGARGHLCNEACAEEAVRLVEAGTRSLFLGHLSEQNNLPFLADRVTADALEAAGAVRDGDFTLTVASPVWAGKAVRLCAR</sequence>
<reference evidence="2" key="2">
    <citation type="journal article" date="2021" name="PeerJ">
        <title>Extensive microbial diversity within the chicken gut microbiome revealed by metagenomics and culture.</title>
        <authorList>
            <person name="Gilroy R."/>
            <person name="Ravi A."/>
            <person name="Getino M."/>
            <person name="Pursley I."/>
            <person name="Horton D.L."/>
            <person name="Alikhan N.F."/>
            <person name="Baker D."/>
            <person name="Gharbi K."/>
            <person name="Hall N."/>
            <person name="Watson M."/>
            <person name="Adriaenssens E.M."/>
            <person name="Foster-Nyarko E."/>
            <person name="Jarju S."/>
            <person name="Secka A."/>
            <person name="Antonio M."/>
            <person name="Oren A."/>
            <person name="Chaudhuri R.R."/>
            <person name="La Ragione R."/>
            <person name="Hildebrand F."/>
            <person name="Pallen M.J."/>
        </authorList>
    </citation>
    <scope>NUCLEOTIDE SEQUENCE</scope>
    <source>
        <strain evidence="2">ChiGjej1B1-19959</strain>
    </source>
</reference>
<gene>
    <name evidence="2" type="ORF">IAC53_05760</name>
</gene>
<dbReference type="Proteomes" id="UP000824071">
    <property type="component" value="Unassembled WGS sequence"/>
</dbReference>
<proteinExistence type="predicted"/>
<dbReference type="AlphaFoldDB" id="A0A9D1IHV6"/>
<dbReference type="SUPFAM" id="SSF56281">
    <property type="entry name" value="Metallo-hydrolase/oxidoreductase"/>
    <property type="match status" value="1"/>
</dbReference>
<organism evidence="2 3">
    <name type="scientific">Candidatus Fimenecus excrementigallinarum</name>
    <dbReference type="NCBI Taxonomy" id="2840816"/>
    <lineage>
        <taxon>Bacteria</taxon>
        <taxon>Bacillati</taxon>
        <taxon>Bacillota</taxon>
        <taxon>Clostridia</taxon>
        <taxon>Candidatus Fimenecus</taxon>
    </lineage>
</organism>
<evidence type="ECO:0000313" key="3">
    <source>
        <dbReference type="Proteomes" id="UP000824071"/>
    </source>
</evidence>
<dbReference type="SMART" id="SM00849">
    <property type="entry name" value="Lactamase_B"/>
    <property type="match status" value="1"/>
</dbReference>
<evidence type="ECO:0000259" key="1">
    <source>
        <dbReference type="SMART" id="SM00849"/>
    </source>
</evidence>
<dbReference type="EMBL" id="DVMW01000034">
    <property type="protein sequence ID" value="HIU36089.1"/>
    <property type="molecule type" value="Genomic_DNA"/>
</dbReference>
<dbReference type="Gene3D" id="3.60.15.10">
    <property type="entry name" value="Ribonuclease Z/Hydroxyacylglutathione hydrolase-like"/>
    <property type="match status" value="1"/>
</dbReference>
<name>A0A9D1IHV6_9FIRM</name>
<accession>A0A9D1IHV6</accession>
<dbReference type="InterPro" id="IPR036866">
    <property type="entry name" value="RibonucZ/Hydroxyglut_hydro"/>
</dbReference>
<dbReference type="InterPro" id="IPR001279">
    <property type="entry name" value="Metallo-B-lactamas"/>
</dbReference>
<protein>
    <submittedName>
        <fullName evidence="2">MBL fold metallo-hydrolase</fullName>
    </submittedName>
</protein>
<dbReference type="InterPro" id="IPR052533">
    <property type="entry name" value="WalJ/YycJ-like"/>
</dbReference>
<dbReference type="PANTHER" id="PTHR47619:SF1">
    <property type="entry name" value="EXODEOXYRIBONUCLEASE WALJ"/>
    <property type="match status" value="1"/>
</dbReference>
<comment type="caution">
    <text evidence="2">The sequence shown here is derived from an EMBL/GenBank/DDBJ whole genome shotgun (WGS) entry which is preliminary data.</text>
</comment>